<dbReference type="InParanoid" id="A0A2P5E1C5"/>
<sequence>MRIRKSIQKLEDDNTLVDLGVPAVSNNDLGENLQGVDSKVVQETNDMFSGIASLSIKFIELRTGVVFWIWLRKDIEEDWHDFLALSAWRDFNCLTQSEPKFLGSRADLDREPIPYSWTRRSLAAFGAPQ</sequence>
<protein>
    <submittedName>
        <fullName evidence="1">Uncharacterized protein</fullName>
    </submittedName>
</protein>
<evidence type="ECO:0000313" key="1">
    <source>
        <dbReference type="EMBL" id="PON79334.1"/>
    </source>
</evidence>
<dbReference type="EMBL" id="JXTC01000236">
    <property type="protein sequence ID" value="PON79334.1"/>
    <property type="molecule type" value="Genomic_DNA"/>
</dbReference>
<comment type="caution">
    <text evidence="1">The sequence shown here is derived from an EMBL/GenBank/DDBJ whole genome shotgun (WGS) entry which is preliminary data.</text>
</comment>
<name>A0A2P5E1C5_TREOI</name>
<reference evidence="2" key="1">
    <citation type="submission" date="2016-06" db="EMBL/GenBank/DDBJ databases">
        <title>Parallel loss of symbiosis genes in relatives of nitrogen-fixing non-legume Parasponia.</title>
        <authorList>
            <person name="Van Velzen R."/>
            <person name="Holmer R."/>
            <person name="Bu F."/>
            <person name="Rutten L."/>
            <person name="Van Zeijl A."/>
            <person name="Liu W."/>
            <person name="Santuari L."/>
            <person name="Cao Q."/>
            <person name="Sharma T."/>
            <person name="Shen D."/>
            <person name="Roswanjaya Y."/>
            <person name="Wardhani T."/>
            <person name="Kalhor M.S."/>
            <person name="Jansen J."/>
            <person name="Van den Hoogen J."/>
            <person name="Gungor B."/>
            <person name="Hartog M."/>
            <person name="Hontelez J."/>
            <person name="Verver J."/>
            <person name="Yang W.-C."/>
            <person name="Schijlen E."/>
            <person name="Repin R."/>
            <person name="Schilthuizen M."/>
            <person name="Schranz E."/>
            <person name="Heidstra R."/>
            <person name="Miyata K."/>
            <person name="Fedorova E."/>
            <person name="Kohlen W."/>
            <person name="Bisseling T."/>
            <person name="Smit S."/>
            <person name="Geurts R."/>
        </authorList>
    </citation>
    <scope>NUCLEOTIDE SEQUENCE [LARGE SCALE GENOMIC DNA]</scope>
    <source>
        <strain evidence="2">cv. RG33-2</strain>
    </source>
</reference>
<dbReference type="Proteomes" id="UP000237000">
    <property type="component" value="Unassembled WGS sequence"/>
</dbReference>
<proteinExistence type="predicted"/>
<gene>
    <name evidence="1" type="ORF">TorRG33x02_236160</name>
</gene>
<keyword evidence="2" id="KW-1185">Reference proteome</keyword>
<evidence type="ECO:0000313" key="2">
    <source>
        <dbReference type="Proteomes" id="UP000237000"/>
    </source>
</evidence>
<accession>A0A2P5E1C5</accession>
<organism evidence="1 2">
    <name type="scientific">Trema orientale</name>
    <name type="common">Charcoal tree</name>
    <name type="synonym">Celtis orientalis</name>
    <dbReference type="NCBI Taxonomy" id="63057"/>
    <lineage>
        <taxon>Eukaryota</taxon>
        <taxon>Viridiplantae</taxon>
        <taxon>Streptophyta</taxon>
        <taxon>Embryophyta</taxon>
        <taxon>Tracheophyta</taxon>
        <taxon>Spermatophyta</taxon>
        <taxon>Magnoliopsida</taxon>
        <taxon>eudicotyledons</taxon>
        <taxon>Gunneridae</taxon>
        <taxon>Pentapetalae</taxon>
        <taxon>rosids</taxon>
        <taxon>fabids</taxon>
        <taxon>Rosales</taxon>
        <taxon>Cannabaceae</taxon>
        <taxon>Trema</taxon>
    </lineage>
</organism>
<dbReference type="AlphaFoldDB" id="A0A2P5E1C5"/>